<evidence type="ECO:0000256" key="1">
    <source>
        <dbReference type="ARBA" id="ARBA00008324"/>
    </source>
</evidence>
<comment type="caution">
    <text evidence="3">The sequence shown here is derived from an EMBL/GenBank/DDBJ whole genome shotgun (WGS) entry which is preliminary data.</text>
</comment>
<dbReference type="CDD" id="cd03443">
    <property type="entry name" value="PaaI_thioesterase"/>
    <property type="match status" value="1"/>
</dbReference>
<keyword evidence="4" id="KW-1185">Reference proteome</keyword>
<comment type="similarity">
    <text evidence="1">Belongs to the thioesterase PaaI family.</text>
</comment>
<dbReference type="AlphaFoldDB" id="A0A8H6AL94"/>
<dbReference type="SUPFAM" id="SSF54637">
    <property type="entry name" value="Thioesterase/thiol ester dehydrase-isomerase"/>
    <property type="match status" value="1"/>
</dbReference>
<protein>
    <submittedName>
        <fullName evidence="3">Putative ring finger-like protein</fullName>
    </submittedName>
</protein>
<dbReference type="OrthoDB" id="46529at2759"/>
<dbReference type="GO" id="GO:0047617">
    <property type="term" value="F:fatty acyl-CoA hydrolase activity"/>
    <property type="evidence" value="ECO:0007669"/>
    <property type="project" value="InterPro"/>
</dbReference>
<dbReference type="FunFam" id="3.10.129.10:FF:000033">
    <property type="entry name" value="acyl-coenzyme A thioesterase 13"/>
    <property type="match status" value="1"/>
</dbReference>
<evidence type="ECO:0000259" key="2">
    <source>
        <dbReference type="Pfam" id="PF03061"/>
    </source>
</evidence>
<dbReference type="Pfam" id="PF03061">
    <property type="entry name" value="4HBT"/>
    <property type="match status" value="1"/>
</dbReference>
<feature type="domain" description="Thioesterase" evidence="2">
    <location>
        <begin position="62"/>
        <end position="130"/>
    </location>
</feature>
<dbReference type="RefSeq" id="XP_037188398.1">
    <property type="nucleotide sequence ID" value="XM_037341586.1"/>
</dbReference>
<dbReference type="Gene3D" id="3.10.129.10">
    <property type="entry name" value="Hotdog Thioesterase"/>
    <property type="match status" value="1"/>
</dbReference>
<dbReference type="InterPro" id="IPR006683">
    <property type="entry name" value="Thioestr_dom"/>
</dbReference>
<dbReference type="InterPro" id="IPR029069">
    <property type="entry name" value="HotDog_dom_sf"/>
</dbReference>
<name>A0A8H6AL94_9HELO</name>
<dbReference type="InterPro" id="IPR039298">
    <property type="entry name" value="ACOT13"/>
</dbReference>
<dbReference type="GeneID" id="59265278"/>
<proteinExistence type="inferred from homology"/>
<evidence type="ECO:0000313" key="3">
    <source>
        <dbReference type="EMBL" id="KAF5869449.1"/>
    </source>
</evidence>
<dbReference type="PANTHER" id="PTHR21660">
    <property type="entry name" value="THIOESTERASE SUPERFAMILY MEMBER-RELATED"/>
    <property type="match status" value="1"/>
</dbReference>
<organism evidence="3 4">
    <name type="scientific">Botrytis fragariae</name>
    <dbReference type="NCBI Taxonomy" id="1964551"/>
    <lineage>
        <taxon>Eukaryota</taxon>
        <taxon>Fungi</taxon>
        <taxon>Dikarya</taxon>
        <taxon>Ascomycota</taxon>
        <taxon>Pezizomycotina</taxon>
        <taxon>Leotiomycetes</taxon>
        <taxon>Helotiales</taxon>
        <taxon>Sclerotiniaceae</taxon>
        <taxon>Botrytis</taxon>
    </lineage>
</organism>
<gene>
    <name evidence="3" type="ORF">Bfra_011257</name>
</gene>
<accession>A0A8H6AL94</accession>
<dbReference type="Proteomes" id="UP000531561">
    <property type="component" value="Unassembled WGS sequence"/>
</dbReference>
<evidence type="ECO:0000313" key="4">
    <source>
        <dbReference type="Proteomes" id="UP000531561"/>
    </source>
</evidence>
<reference evidence="3 4" key="1">
    <citation type="journal article" date="2020" name="Phytopathology">
        <title>A high-quality genome resource of Botrytis fragariae, a new and rapidly spreading fungal pathogen causing strawberry gray mold in the U.S.A.</title>
        <authorList>
            <person name="Wu Y."/>
            <person name="Saski C.A."/>
            <person name="Schnabel G."/>
            <person name="Xiao S."/>
            <person name="Hu M."/>
        </authorList>
    </citation>
    <scope>NUCLEOTIDE SEQUENCE [LARGE SCALE GENOMIC DNA]</scope>
    <source>
        <strain evidence="3 4">BVB16</strain>
    </source>
</reference>
<dbReference type="EMBL" id="JABFCT010000017">
    <property type="protein sequence ID" value="KAF5869449.1"/>
    <property type="molecule type" value="Genomic_DNA"/>
</dbReference>
<sequence>MNPVAMDNPSEELIHVKKVWDNMKGNSPIYDFLLANVEIISATKGLVVSRLTVENNHVNSRGTIHGAVSASLVDWSGGLAIASHGLEKSGASIDIHVTYIGTAQLGDVLNIEATASKVGRSLAFTTIRIKLFTLLDLILFYTNMDTCKLCSESLTVQLDPEELEQPEGGSSSMGSVPDDLQLICGCHMHWQCLLDESPQILNKLHCPSCDSSIATSVASASRAVSGTRVPTRYHNEGGVQEDLDILSLITEEAYLDEHPEARPARAFMTMCAEGDVFGINDLLSAVDDDEDGEGLSAKPILRYQDPLDEMKSGLHVAVEKGQEEIIWLLLWLASTLPTDIFPEQITQMAETMGVGRDTADGEDIRNLRDAQGQLASDLARNTGNVLLTDLLSANLP</sequence>
<dbReference type="PANTHER" id="PTHR21660:SF11">
    <property type="entry name" value="FAMILY PROTEIN, PUTATIVE (AFU_ORTHOLOGUE AFUA_4G04355)-RELATED"/>
    <property type="match status" value="1"/>
</dbReference>